<accession>A0A2N7WE56</accession>
<keyword evidence="3" id="KW-1185">Reference proteome</keyword>
<sequence>MNQTADAKLMLHIFDTWHDTVRKRDLKSTAALYATDAVLETPLALAVYPERKSGLITGREAILTFFEDSIRKFPSDLSQWYRTGVFFVNGRQLTWEYPRVAPAGDQVDLMEMMDIGHDGLIASHRVYWGWNGVKLLTSALARDL</sequence>
<reference evidence="2 3" key="1">
    <citation type="submission" date="2018-01" db="EMBL/GenBank/DDBJ databases">
        <title>Whole genome analyses suggest that Burkholderia sensu lato contains two further novel genera in the rhizoxinica-symbiotica group Mycetohabitans gen. nov., and Trinickia gen. nov.: implications for the evolution of diazotrophy and nodulation in the Burkholderiaceae.</title>
        <authorList>
            <person name="Estrada-de los Santos P."/>
            <person name="Palmer M."/>
            <person name="Chavez-Ramirez B."/>
            <person name="Beukes C."/>
            <person name="Steenkamp E.T."/>
            <person name="Hirsch A.M."/>
            <person name="Manyaka P."/>
            <person name="Maluk M."/>
            <person name="Lafos M."/>
            <person name="Crook M."/>
            <person name="Gross E."/>
            <person name="Simon M.F."/>
            <person name="Bueno dos Reis Junior F."/>
            <person name="Poole P.S."/>
            <person name="Venter S.N."/>
            <person name="James E.K."/>
        </authorList>
    </citation>
    <scope>NUCLEOTIDE SEQUENCE [LARGE SCALE GENOMIC DNA]</scope>
    <source>
        <strain evidence="2 3">GP25-8</strain>
    </source>
</reference>
<dbReference type="Pfam" id="PF12680">
    <property type="entry name" value="SnoaL_2"/>
    <property type="match status" value="1"/>
</dbReference>
<dbReference type="SUPFAM" id="SSF54427">
    <property type="entry name" value="NTF2-like"/>
    <property type="match status" value="1"/>
</dbReference>
<dbReference type="InterPro" id="IPR032710">
    <property type="entry name" value="NTF2-like_dom_sf"/>
</dbReference>
<dbReference type="EMBL" id="PNYB01000002">
    <property type="protein sequence ID" value="PMS27663.1"/>
    <property type="molecule type" value="Genomic_DNA"/>
</dbReference>
<organism evidence="2 3">
    <name type="scientific">Trinickia soli</name>
    <dbReference type="NCBI Taxonomy" id="380675"/>
    <lineage>
        <taxon>Bacteria</taxon>
        <taxon>Pseudomonadati</taxon>
        <taxon>Pseudomonadota</taxon>
        <taxon>Betaproteobacteria</taxon>
        <taxon>Burkholderiales</taxon>
        <taxon>Burkholderiaceae</taxon>
        <taxon>Trinickia</taxon>
    </lineage>
</organism>
<evidence type="ECO:0000313" key="3">
    <source>
        <dbReference type="Proteomes" id="UP000235347"/>
    </source>
</evidence>
<dbReference type="RefSeq" id="WP_102608313.1">
    <property type="nucleotide sequence ID" value="NZ_CADIKD010000004.1"/>
</dbReference>
<protein>
    <submittedName>
        <fullName evidence="2">Polyketide cyclase</fullName>
    </submittedName>
</protein>
<comment type="caution">
    <text evidence="2">The sequence shown here is derived from an EMBL/GenBank/DDBJ whole genome shotgun (WGS) entry which is preliminary data.</text>
</comment>
<evidence type="ECO:0000313" key="2">
    <source>
        <dbReference type="EMBL" id="PMS27663.1"/>
    </source>
</evidence>
<feature type="domain" description="SnoaL-like" evidence="1">
    <location>
        <begin position="16"/>
        <end position="124"/>
    </location>
</feature>
<gene>
    <name evidence="2" type="ORF">C0Z19_03035</name>
</gene>
<dbReference type="InterPro" id="IPR037401">
    <property type="entry name" value="SnoaL-like"/>
</dbReference>
<evidence type="ECO:0000259" key="1">
    <source>
        <dbReference type="Pfam" id="PF12680"/>
    </source>
</evidence>
<proteinExistence type="predicted"/>
<dbReference type="AlphaFoldDB" id="A0A2N7WE56"/>
<dbReference type="Proteomes" id="UP000235347">
    <property type="component" value="Unassembled WGS sequence"/>
</dbReference>
<name>A0A2N7WE56_9BURK</name>
<dbReference type="Gene3D" id="3.10.450.50">
    <property type="match status" value="1"/>
</dbReference>